<keyword evidence="3" id="KW-0998">Cell outer membrane</keyword>
<dbReference type="STRING" id="48936.NJ75_01561"/>
<dbReference type="AlphaFoldDB" id="A0A0B8ZXC0"/>
<dbReference type="Pfam" id="PF13620">
    <property type="entry name" value="CarboxypepD_reg"/>
    <property type="match status" value="1"/>
</dbReference>
<dbReference type="InterPro" id="IPR057601">
    <property type="entry name" value="Oar-like_b-barrel"/>
</dbReference>
<dbReference type="RefSeq" id="WP_082013315.1">
    <property type="nucleotide sequence ID" value="NZ_JRVC01000006.1"/>
</dbReference>
<keyword evidence="4" id="KW-0732">Signal</keyword>
<name>A0A0B8ZXC0_9SPHN</name>
<comment type="caution">
    <text evidence="6">The sequence shown here is derived from an EMBL/GenBank/DDBJ whole genome shotgun (WGS) entry which is preliminary data.</text>
</comment>
<evidence type="ECO:0000256" key="2">
    <source>
        <dbReference type="ARBA" id="ARBA00023136"/>
    </source>
</evidence>
<dbReference type="Gene3D" id="2.40.170.20">
    <property type="entry name" value="TonB-dependent receptor, beta-barrel domain"/>
    <property type="match status" value="1"/>
</dbReference>
<evidence type="ECO:0000256" key="1">
    <source>
        <dbReference type="ARBA" id="ARBA00004442"/>
    </source>
</evidence>
<dbReference type="SUPFAM" id="SSF56935">
    <property type="entry name" value="Porins"/>
    <property type="match status" value="1"/>
</dbReference>
<sequence>MNIKTFSALRASAAPLALVVAGFAGSAAFVAPAMAQDFTYATASGQIVGEDDAPLAGATVEIKSNDQGFTRSVTTDSAGGYRIPTLPQGTYTFTITADGYQTFTDPAVRITQSEGGNSFRLVRVGAATASADGSIVVTGQRIRVSDFDRTTTGQVISVADVAARVPVARDLTSIILLAPGTSQGDSAFGNLPSISGGSVSENTFFINGLNVTDFREGLGSVEVPFEFYQTVEVKNGGVPAEFGRFTGGFVNAITKSGSNQFHGGLLVNWEPDGLFEDRKNTLIDRNDQDTRETIQTIFNLSGPIIKDKLFFYGFYQHNYIKSGDTLLTVNPNQTEPDPNNPNARRAIAPYSTGLRREQRSMRSPFYGGKIDFLPFEGHRLEFTYFNSSFDRTLDSYSIVDANGGTYDSRTDGVPQRGAFQSRALLQGGGENYIGRYTGQLTDFLTISGAYGKNKRRDVVGSTTPDAPGIADTAGLGAVGNAVNALDENYDTREFYRADAEVFVNLLGEHHFKAGYDRENLTTDATTSYTGNVFYTYVRTPADSGDIYVPTPNTLYVTARTFVNGGVFKSRNEAFYLQDSWSLLDNRLQLNLGIRNDRFENKNVVGATYYKSGNQWAPRLAFTADPFGDKRTKVYGSYGRYFLPIVANTNIRLAGAELDYTRYNLLNGLNPDGTPIVGAPVLGFEDAVACPDTGIKNCDIISDGEATPTEATVSKSLKPQSVDEFVLGIEQQLGSGVRVGLFGQYRKLNDSLEDIAIDAAVLKYCADNKLTGCGSTWTGFHQYVLANPGRDATITLSDPVNGESTLRTVNFTAAQLGYPKAKRTYKAITATFDRDFDGVWSLSASYTWSESKGNIEGGIRSDNGQTDSGLTTAFDQPGLTDGTFGFLPSHNAHKFKVFGSYQIGDWLTLGAQFQAISPRKFGCIGRVPRVRDPFAGAYGAAGFYCNTDDSGNVITDPSKAAVNTTSATTLKLTPRGSQLQSDWNVFTNLSAVFKLPTDAVDASFRVDVFNVFNQKGVLDLRELGTQSNGNPRGDYGTPLSYQQPRYFRFQFGVNF</sequence>
<accession>A0A0B8ZXC0</accession>
<keyword evidence="6" id="KW-0675">Receptor</keyword>
<dbReference type="Pfam" id="PF25183">
    <property type="entry name" value="OMP_b-brl_4"/>
    <property type="match status" value="2"/>
</dbReference>
<evidence type="ECO:0000256" key="4">
    <source>
        <dbReference type="SAM" id="SignalP"/>
    </source>
</evidence>
<reference evidence="6 7" key="1">
    <citation type="submission" date="2014-10" db="EMBL/GenBank/DDBJ databases">
        <title>Draft genome sequence of Novosphingobium subterraneum DSM 12447.</title>
        <authorList>
            <person name="Gan H.M."/>
            <person name="Gan H.Y."/>
            <person name="Savka M.A."/>
        </authorList>
    </citation>
    <scope>NUCLEOTIDE SEQUENCE [LARGE SCALE GENOMIC DNA]</scope>
    <source>
        <strain evidence="6 7">DSM 12447</strain>
    </source>
</reference>
<feature type="chain" id="PRO_5002141114" evidence="4">
    <location>
        <begin position="36"/>
        <end position="1054"/>
    </location>
</feature>
<dbReference type="InterPro" id="IPR008969">
    <property type="entry name" value="CarboxyPept-like_regulatory"/>
</dbReference>
<dbReference type="EMBL" id="JRVC01000006">
    <property type="protein sequence ID" value="KHS47765.1"/>
    <property type="molecule type" value="Genomic_DNA"/>
</dbReference>
<keyword evidence="2" id="KW-0472">Membrane</keyword>
<evidence type="ECO:0000313" key="6">
    <source>
        <dbReference type="EMBL" id="KHS47765.1"/>
    </source>
</evidence>
<dbReference type="Gene3D" id="2.60.40.1120">
    <property type="entry name" value="Carboxypeptidase-like, regulatory domain"/>
    <property type="match status" value="1"/>
</dbReference>
<evidence type="ECO:0000313" key="7">
    <source>
        <dbReference type="Proteomes" id="UP000031338"/>
    </source>
</evidence>
<organism evidence="6 7">
    <name type="scientific">Novosphingobium subterraneum</name>
    <dbReference type="NCBI Taxonomy" id="48936"/>
    <lineage>
        <taxon>Bacteria</taxon>
        <taxon>Pseudomonadati</taxon>
        <taxon>Pseudomonadota</taxon>
        <taxon>Alphaproteobacteria</taxon>
        <taxon>Sphingomonadales</taxon>
        <taxon>Sphingomonadaceae</taxon>
        <taxon>Novosphingobium</taxon>
    </lineage>
</organism>
<gene>
    <name evidence="6" type="ORF">NJ75_01561</name>
</gene>
<dbReference type="SUPFAM" id="SSF49464">
    <property type="entry name" value="Carboxypeptidase regulatory domain-like"/>
    <property type="match status" value="1"/>
</dbReference>
<dbReference type="GO" id="GO:0009279">
    <property type="term" value="C:cell outer membrane"/>
    <property type="evidence" value="ECO:0007669"/>
    <property type="project" value="UniProtKB-SubCell"/>
</dbReference>
<dbReference type="PATRIC" id="fig|48936.3.peg.1566"/>
<feature type="domain" description="TonB-dependent transporter Oar-like beta-barrel" evidence="5">
    <location>
        <begin position="253"/>
        <end position="467"/>
    </location>
</feature>
<evidence type="ECO:0000256" key="3">
    <source>
        <dbReference type="ARBA" id="ARBA00023237"/>
    </source>
</evidence>
<keyword evidence="7" id="KW-1185">Reference proteome</keyword>
<comment type="subcellular location">
    <subcellularLocation>
        <location evidence="1">Cell outer membrane</location>
    </subcellularLocation>
</comment>
<feature type="signal peptide" evidence="4">
    <location>
        <begin position="1"/>
        <end position="35"/>
    </location>
</feature>
<feature type="domain" description="TonB-dependent transporter Oar-like beta-barrel" evidence="5">
    <location>
        <begin position="606"/>
        <end position="901"/>
    </location>
</feature>
<protein>
    <submittedName>
        <fullName evidence="6">TonB-dependent receptor</fullName>
    </submittedName>
</protein>
<dbReference type="Proteomes" id="UP000031338">
    <property type="component" value="Unassembled WGS sequence"/>
</dbReference>
<dbReference type="InterPro" id="IPR036942">
    <property type="entry name" value="Beta-barrel_TonB_sf"/>
</dbReference>
<dbReference type="InterPro" id="IPR037066">
    <property type="entry name" value="Plug_dom_sf"/>
</dbReference>
<proteinExistence type="predicted"/>
<dbReference type="Gene3D" id="2.170.130.10">
    <property type="entry name" value="TonB-dependent receptor, plug domain"/>
    <property type="match status" value="1"/>
</dbReference>
<evidence type="ECO:0000259" key="5">
    <source>
        <dbReference type="Pfam" id="PF25183"/>
    </source>
</evidence>